<evidence type="ECO:0000313" key="2">
    <source>
        <dbReference type="Proteomes" id="UP000660380"/>
    </source>
</evidence>
<dbReference type="Proteomes" id="UP000660380">
    <property type="component" value="Unassembled WGS sequence"/>
</dbReference>
<name>A0ABR8GT84_9CYAN</name>
<accession>A0ABR8GT84</accession>
<reference evidence="1 2" key="1">
    <citation type="journal article" date="2020" name="ISME J.">
        <title>Comparative genomics reveals insights into cyanobacterial evolution and habitat adaptation.</title>
        <authorList>
            <person name="Chen M.Y."/>
            <person name="Teng W.K."/>
            <person name="Zhao L."/>
            <person name="Hu C.X."/>
            <person name="Zhou Y.K."/>
            <person name="Han B.P."/>
            <person name="Song L.R."/>
            <person name="Shu W.S."/>
        </authorList>
    </citation>
    <scope>NUCLEOTIDE SEQUENCE [LARGE SCALE GENOMIC DNA]</scope>
    <source>
        <strain evidence="1 2">FACHB-248</strain>
    </source>
</reference>
<organism evidence="1 2">
    <name type="scientific">Scytonema hofmannii FACHB-248</name>
    <dbReference type="NCBI Taxonomy" id="1842502"/>
    <lineage>
        <taxon>Bacteria</taxon>
        <taxon>Bacillati</taxon>
        <taxon>Cyanobacteriota</taxon>
        <taxon>Cyanophyceae</taxon>
        <taxon>Nostocales</taxon>
        <taxon>Scytonemataceae</taxon>
        <taxon>Scytonema</taxon>
    </lineage>
</organism>
<keyword evidence="2" id="KW-1185">Reference proteome</keyword>
<protein>
    <submittedName>
        <fullName evidence="1">Uncharacterized protein</fullName>
    </submittedName>
</protein>
<proteinExistence type="predicted"/>
<evidence type="ECO:0000313" key="1">
    <source>
        <dbReference type="EMBL" id="MBD2606694.1"/>
    </source>
</evidence>
<dbReference type="EMBL" id="JACJTA010000046">
    <property type="protein sequence ID" value="MBD2606694.1"/>
    <property type="molecule type" value="Genomic_DNA"/>
</dbReference>
<comment type="caution">
    <text evidence="1">The sequence shown here is derived from an EMBL/GenBank/DDBJ whole genome shotgun (WGS) entry which is preliminary data.</text>
</comment>
<dbReference type="RefSeq" id="WP_144238362.1">
    <property type="nucleotide sequence ID" value="NZ_JACJTA010000046.1"/>
</dbReference>
<gene>
    <name evidence="1" type="ORF">H6G81_19685</name>
</gene>
<sequence>MSGESAICASLFTRFAIALNYRVGRKCDRVKVIGLCRVRSQLIILIHSAISFYPFNYSQGNM</sequence>